<protein>
    <submittedName>
        <fullName evidence="2">Uncharacterized protein</fullName>
    </submittedName>
</protein>
<proteinExistence type="predicted"/>
<keyword evidence="3" id="KW-1185">Reference proteome</keyword>
<evidence type="ECO:0000313" key="2">
    <source>
        <dbReference type="EMBL" id="KAF2763435.1"/>
    </source>
</evidence>
<organism evidence="2 3">
    <name type="scientific">Pseudovirgaria hyperparasitica</name>
    <dbReference type="NCBI Taxonomy" id="470096"/>
    <lineage>
        <taxon>Eukaryota</taxon>
        <taxon>Fungi</taxon>
        <taxon>Dikarya</taxon>
        <taxon>Ascomycota</taxon>
        <taxon>Pezizomycotina</taxon>
        <taxon>Dothideomycetes</taxon>
        <taxon>Dothideomycetes incertae sedis</taxon>
        <taxon>Acrospermales</taxon>
        <taxon>Acrospermaceae</taxon>
        <taxon>Pseudovirgaria</taxon>
    </lineage>
</organism>
<reference evidence="2" key="1">
    <citation type="journal article" date="2020" name="Stud. Mycol.">
        <title>101 Dothideomycetes genomes: a test case for predicting lifestyles and emergence of pathogens.</title>
        <authorList>
            <person name="Haridas S."/>
            <person name="Albert R."/>
            <person name="Binder M."/>
            <person name="Bloem J."/>
            <person name="Labutti K."/>
            <person name="Salamov A."/>
            <person name="Andreopoulos B."/>
            <person name="Baker S."/>
            <person name="Barry K."/>
            <person name="Bills G."/>
            <person name="Bluhm B."/>
            <person name="Cannon C."/>
            <person name="Castanera R."/>
            <person name="Culley D."/>
            <person name="Daum C."/>
            <person name="Ezra D."/>
            <person name="Gonzalez J."/>
            <person name="Henrissat B."/>
            <person name="Kuo A."/>
            <person name="Liang C."/>
            <person name="Lipzen A."/>
            <person name="Lutzoni F."/>
            <person name="Magnuson J."/>
            <person name="Mondo S."/>
            <person name="Nolan M."/>
            <person name="Ohm R."/>
            <person name="Pangilinan J."/>
            <person name="Park H.-J."/>
            <person name="Ramirez L."/>
            <person name="Alfaro M."/>
            <person name="Sun H."/>
            <person name="Tritt A."/>
            <person name="Yoshinaga Y."/>
            <person name="Zwiers L.-H."/>
            <person name="Turgeon B."/>
            <person name="Goodwin S."/>
            <person name="Spatafora J."/>
            <person name="Crous P."/>
            <person name="Grigoriev I."/>
        </authorList>
    </citation>
    <scope>NUCLEOTIDE SEQUENCE</scope>
    <source>
        <strain evidence="2">CBS 121739</strain>
    </source>
</reference>
<dbReference type="GeneID" id="54482337"/>
<dbReference type="EMBL" id="ML996565">
    <property type="protein sequence ID" value="KAF2763435.1"/>
    <property type="molecule type" value="Genomic_DNA"/>
</dbReference>
<feature type="region of interest" description="Disordered" evidence="1">
    <location>
        <begin position="1"/>
        <end position="77"/>
    </location>
</feature>
<gene>
    <name evidence="2" type="ORF">EJ05DRAFT_38665</name>
</gene>
<dbReference type="AlphaFoldDB" id="A0A6A6WMK7"/>
<dbReference type="OrthoDB" id="5430750at2759"/>
<evidence type="ECO:0000313" key="3">
    <source>
        <dbReference type="Proteomes" id="UP000799437"/>
    </source>
</evidence>
<accession>A0A6A6WMK7</accession>
<evidence type="ECO:0000256" key="1">
    <source>
        <dbReference type="SAM" id="MobiDB-lite"/>
    </source>
</evidence>
<name>A0A6A6WMK7_9PEZI</name>
<feature type="compositionally biased region" description="Low complexity" evidence="1">
    <location>
        <begin position="8"/>
        <end position="21"/>
    </location>
</feature>
<sequence>MARKVAMSPASSTPLSRSASSITTNFDDHSQSWSNNGAAYQPRPQAYEPSSRTNPRVNGIEYKSDLGPKRRLSRLKPDPLNISSKQRIFFEVAKSPYGIRSYSTEGCCWPKARNETESGVQEATNVLVSKRIIDLNRAHTVELHCLSETPEPLLSGNPQFRWLHMQSNPMDLEEFEKFALNSPGISGDLLDLCIALFDHIRENSLIKSGNSLQVEPGTVKQFRLQHADQIASESTSATFSSFPYLSTSAASPVKRHQDRRHRMRTLLEAFYQYESTCERDRKQALGKFFSNAGHKIIHVPQLWSLLLGSVLDHLLARFSQ</sequence>
<dbReference type="RefSeq" id="XP_033605886.1">
    <property type="nucleotide sequence ID" value="XM_033741283.1"/>
</dbReference>
<dbReference type="Proteomes" id="UP000799437">
    <property type="component" value="Unassembled WGS sequence"/>
</dbReference>